<evidence type="ECO:0000313" key="3">
    <source>
        <dbReference type="Proteomes" id="UP000309174"/>
    </source>
</evidence>
<proteinExistence type="predicted"/>
<accession>A0A5C4JE21</accession>
<dbReference type="Pfam" id="PF06224">
    <property type="entry name" value="AlkZ-like"/>
    <property type="match status" value="1"/>
</dbReference>
<protein>
    <submittedName>
        <fullName evidence="2">Winged helix DNA-binding domain-containing protein</fullName>
    </submittedName>
</protein>
<evidence type="ECO:0000313" key="2">
    <source>
        <dbReference type="EMBL" id="TMR01248.1"/>
    </source>
</evidence>
<gene>
    <name evidence="2" type="ORF">ETD83_14710</name>
</gene>
<keyword evidence="3" id="KW-1185">Reference proteome</keyword>
<comment type="caution">
    <text evidence="2">The sequence shown here is derived from an EMBL/GenBank/DDBJ whole genome shotgun (WGS) entry which is preliminary data.</text>
</comment>
<feature type="region of interest" description="Disordered" evidence="1">
    <location>
        <begin position="78"/>
        <end position="104"/>
    </location>
</feature>
<keyword evidence="2" id="KW-0238">DNA-binding</keyword>
<dbReference type="PANTHER" id="PTHR38479:SF2">
    <property type="entry name" value="WINGED HELIX DNA-BINDING DOMAIN-CONTAINING PROTEIN"/>
    <property type="match status" value="1"/>
</dbReference>
<evidence type="ECO:0000256" key="1">
    <source>
        <dbReference type="SAM" id="MobiDB-lite"/>
    </source>
</evidence>
<dbReference type="PANTHER" id="PTHR38479">
    <property type="entry name" value="LMO0824 PROTEIN"/>
    <property type="match status" value="1"/>
</dbReference>
<reference evidence="2 3" key="1">
    <citation type="submission" date="2019-05" db="EMBL/GenBank/DDBJ databases">
        <title>Draft genome sequence of Actinomadura sp. 14C53.</title>
        <authorList>
            <person name="Saricaoglu S."/>
            <person name="Isik K."/>
        </authorList>
    </citation>
    <scope>NUCLEOTIDE SEQUENCE [LARGE SCALE GENOMIC DNA]</scope>
    <source>
        <strain evidence="2 3">14C53</strain>
    </source>
</reference>
<dbReference type="EMBL" id="VCKW01000063">
    <property type="protein sequence ID" value="TMR01248.1"/>
    <property type="molecule type" value="Genomic_DNA"/>
</dbReference>
<dbReference type="GO" id="GO:0003677">
    <property type="term" value="F:DNA binding"/>
    <property type="evidence" value="ECO:0007669"/>
    <property type="project" value="UniProtKB-KW"/>
</dbReference>
<dbReference type="OrthoDB" id="9148135at2"/>
<dbReference type="Proteomes" id="UP000309174">
    <property type="component" value="Unassembled WGS sequence"/>
</dbReference>
<feature type="compositionally biased region" description="Basic residues" evidence="1">
    <location>
        <begin position="82"/>
        <end position="95"/>
    </location>
</feature>
<organism evidence="2 3">
    <name type="scientific">Actinomadura soli</name>
    <dbReference type="NCBI Taxonomy" id="2508997"/>
    <lineage>
        <taxon>Bacteria</taxon>
        <taxon>Bacillati</taxon>
        <taxon>Actinomycetota</taxon>
        <taxon>Actinomycetes</taxon>
        <taxon>Streptosporangiales</taxon>
        <taxon>Thermomonosporaceae</taxon>
        <taxon>Actinomadura</taxon>
    </lineage>
</organism>
<dbReference type="RefSeq" id="WP_138645681.1">
    <property type="nucleotide sequence ID" value="NZ_VCKW01000063.1"/>
</dbReference>
<dbReference type="AlphaFoldDB" id="A0A5C4JE21"/>
<name>A0A5C4JE21_9ACTN</name>
<sequence length="104" mass="11707">MNVLTQRDLNRATLARQHLLEREDCAPLDAVSHLAGLQAQAPQEPFTSLWSRVRTFAPTDLDDLVTGRRVVRWATGDQATAVRRRSRHPVRRRRSAGCGLHQSG</sequence>
<dbReference type="InterPro" id="IPR009351">
    <property type="entry name" value="AlkZ-like"/>
</dbReference>